<organism evidence="1 2">
    <name type="scientific">Talaromyces amestolkiae</name>
    <dbReference type="NCBI Taxonomy" id="1196081"/>
    <lineage>
        <taxon>Eukaryota</taxon>
        <taxon>Fungi</taxon>
        <taxon>Dikarya</taxon>
        <taxon>Ascomycota</taxon>
        <taxon>Pezizomycotina</taxon>
        <taxon>Eurotiomycetes</taxon>
        <taxon>Eurotiomycetidae</taxon>
        <taxon>Eurotiales</taxon>
        <taxon>Trichocomaceae</taxon>
        <taxon>Talaromyces</taxon>
        <taxon>Talaromyces sect. Talaromyces</taxon>
    </lineage>
</organism>
<name>A0A364KUM0_TALAM</name>
<evidence type="ECO:0000313" key="1">
    <source>
        <dbReference type="EMBL" id="RAO67248.1"/>
    </source>
</evidence>
<reference evidence="1 2" key="1">
    <citation type="journal article" date="2017" name="Biotechnol. Biofuels">
        <title>Differential beta-glucosidase expression as a function of carbon source availability in Talaromyces amestolkiae: a genomic and proteomic approach.</title>
        <authorList>
            <person name="de Eugenio L.I."/>
            <person name="Mendez-Liter J.A."/>
            <person name="Nieto-Dominguez M."/>
            <person name="Alonso L."/>
            <person name="Gil-Munoz J."/>
            <person name="Barriuso J."/>
            <person name="Prieto A."/>
            <person name="Martinez M.J."/>
        </authorList>
    </citation>
    <scope>NUCLEOTIDE SEQUENCE [LARGE SCALE GENOMIC DNA]</scope>
    <source>
        <strain evidence="1 2">CIB</strain>
    </source>
</reference>
<dbReference type="OrthoDB" id="2098326at2759"/>
<dbReference type="EMBL" id="MIKG01000005">
    <property type="protein sequence ID" value="RAO67248.1"/>
    <property type="molecule type" value="Genomic_DNA"/>
</dbReference>
<evidence type="ECO:0000313" key="2">
    <source>
        <dbReference type="Proteomes" id="UP000249363"/>
    </source>
</evidence>
<sequence length="83" mass="9945">MRYRHYMYYAEESLMSPIQVQLIMNALKIAPIPFFLEPITRFIFSKVSAQFLDQELRIYFRFLEDQLASAQEQEPFLCRSGDI</sequence>
<dbReference type="GeneID" id="63792476"/>
<dbReference type="Proteomes" id="UP000249363">
    <property type="component" value="Unassembled WGS sequence"/>
</dbReference>
<keyword evidence="2" id="KW-1185">Reference proteome</keyword>
<dbReference type="AlphaFoldDB" id="A0A364KUM0"/>
<protein>
    <submittedName>
        <fullName evidence="1">Uncharacterized protein</fullName>
    </submittedName>
</protein>
<gene>
    <name evidence="1" type="ORF">BHQ10_003260</name>
</gene>
<proteinExistence type="predicted"/>
<comment type="caution">
    <text evidence="1">The sequence shown here is derived from an EMBL/GenBank/DDBJ whole genome shotgun (WGS) entry which is preliminary data.</text>
</comment>
<accession>A0A364KUM0</accession>
<dbReference type="STRING" id="1196081.A0A364KUM0"/>
<dbReference type="RefSeq" id="XP_040731764.1">
    <property type="nucleotide sequence ID" value="XM_040875497.1"/>
</dbReference>